<keyword evidence="2 4" id="KW-0238">DNA-binding</keyword>
<dbReference type="InterPro" id="IPR050109">
    <property type="entry name" value="HTH-type_TetR-like_transc_reg"/>
</dbReference>
<dbReference type="Pfam" id="PF08511">
    <property type="entry name" value="COQ9"/>
    <property type="match status" value="1"/>
</dbReference>
<dbReference type="SUPFAM" id="SSF46689">
    <property type="entry name" value="Homeodomain-like"/>
    <property type="match status" value="1"/>
</dbReference>
<sequence>MAKKADLSRQIIDAAMKRAADKGWRATTMADIAAEAKLSLADIYRIFPGKPDILRGFTRQIDEAVLSGGGEVDEGETPRDRLFDVMMRRFDALTPYRAAVESISRDLRSDPVAAAWHACSLRRSLAWMLEAAGISADGFAGALRVKGLGAVYLAVMRVWLTDDSADLSRTMAALDARLRQAEQFSRTLRSRGGAPRPDDSPAQPGVTA</sequence>
<reference evidence="7" key="1">
    <citation type="submission" date="2021-02" db="EMBL/GenBank/DDBJ databases">
        <title>Skermanella TT6 skin isolate.</title>
        <authorList>
            <person name="Lee K."/>
            <person name="Ganzorig M."/>
        </authorList>
    </citation>
    <scope>NUCLEOTIDE SEQUENCE</scope>
    <source>
        <strain evidence="7">TT6</strain>
    </source>
</reference>
<dbReference type="PANTHER" id="PTHR30055">
    <property type="entry name" value="HTH-TYPE TRANSCRIPTIONAL REGULATOR RUTR"/>
    <property type="match status" value="1"/>
</dbReference>
<dbReference type="PROSITE" id="PS50977">
    <property type="entry name" value="HTH_TETR_2"/>
    <property type="match status" value="1"/>
</dbReference>
<gene>
    <name evidence="7" type="ORF">IGS68_04330</name>
</gene>
<evidence type="ECO:0000256" key="3">
    <source>
        <dbReference type="ARBA" id="ARBA00023163"/>
    </source>
</evidence>
<dbReference type="Proteomes" id="UP000595197">
    <property type="component" value="Chromosome"/>
</dbReference>
<dbReference type="RefSeq" id="WP_201077610.1">
    <property type="nucleotide sequence ID" value="NZ_CP067420.1"/>
</dbReference>
<evidence type="ECO:0000256" key="4">
    <source>
        <dbReference type="PROSITE-ProRule" id="PRU00335"/>
    </source>
</evidence>
<dbReference type="PANTHER" id="PTHR30055:SF234">
    <property type="entry name" value="HTH-TYPE TRANSCRIPTIONAL REGULATOR BETI"/>
    <property type="match status" value="1"/>
</dbReference>
<protein>
    <submittedName>
        <fullName evidence="7">TetR family transcriptional regulator</fullName>
    </submittedName>
</protein>
<keyword evidence="3" id="KW-0804">Transcription</keyword>
<dbReference type="InterPro" id="IPR001647">
    <property type="entry name" value="HTH_TetR"/>
</dbReference>
<name>A0ABX7B828_9PROT</name>
<evidence type="ECO:0000313" key="7">
    <source>
        <dbReference type="EMBL" id="QQP90487.1"/>
    </source>
</evidence>
<feature type="domain" description="HTH tetR-type" evidence="6">
    <location>
        <begin position="5"/>
        <end position="65"/>
    </location>
</feature>
<evidence type="ECO:0000256" key="1">
    <source>
        <dbReference type="ARBA" id="ARBA00023015"/>
    </source>
</evidence>
<organism evidence="7 8">
    <name type="scientific">Skermanella cutis</name>
    <dbReference type="NCBI Taxonomy" id="2775420"/>
    <lineage>
        <taxon>Bacteria</taxon>
        <taxon>Pseudomonadati</taxon>
        <taxon>Pseudomonadota</taxon>
        <taxon>Alphaproteobacteria</taxon>
        <taxon>Rhodospirillales</taxon>
        <taxon>Azospirillaceae</taxon>
        <taxon>Skermanella</taxon>
    </lineage>
</organism>
<feature type="region of interest" description="Disordered" evidence="5">
    <location>
        <begin position="186"/>
        <end position="208"/>
    </location>
</feature>
<evidence type="ECO:0000259" key="6">
    <source>
        <dbReference type="PROSITE" id="PS50977"/>
    </source>
</evidence>
<dbReference type="Pfam" id="PF00440">
    <property type="entry name" value="TetR_N"/>
    <property type="match status" value="1"/>
</dbReference>
<keyword evidence="8" id="KW-1185">Reference proteome</keyword>
<accession>A0ABX7B828</accession>
<evidence type="ECO:0000313" key="8">
    <source>
        <dbReference type="Proteomes" id="UP000595197"/>
    </source>
</evidence>
<evidence type="ECO:0000256" key="2">
    <source>
        <dbReference type="ARBA" id="ARBA00023125"/>
    </source>
</evidence>
<dbReference type="EMBL" id="CP067420">
    <property type="protein sequence ID" value="QQP90487.1"/>
    <property type="molecule type" value="Genomic_DNA"/>
</dbReference>
<proteinExistence type="predicted"/>
<dbReference type="Gene3D" id="1.10.357.10">
    <property type="entry name" value="Tetracycline Repressor, domain 2"/>
    <property type="match status" value="1"/>
</dbReference>
<keyword evidence="1" id="KW-0805">Transcription regulation</keyword>
<feature type="DNA-binding region" description="H-T-H motif" evidence="4">
    <location>
        <begin position="28"/>
        <end position="47"/>
    </location>
</feature>
<dbReference type="InterPro" id="IPR013718">
    <property type="entry name" value="COQ9_C"/>
</dbReference>
<dbReference type="InterPro" id="IPR009057">
    <property type="entry name" value="Homeodomain-like_sf"/>
</dbReference>
<evidence type="ECO:0000256" key="5">
    <source>
        <dbReference type="SAM" id="MobiDB-lite"/>
    </source>
</evidence>